<keyword evidence="4" id="KW-0325">Glycoprotein</keyword>
<dbReference type="SMART" id="SM00409">
    <property type="entry name" value="IG"/>
    <property type="match status" value="2"/>
</dbReference>
<dbReference type="Proteomes" id="UP000887568">
    <property type="component" value="Unplaced"/>
</dbReference>
<dbReference type="OMA" id="PRTCRMG"/>
<dbReference type="InterPro" id="IPR013783">
    <property type="entry name" value="Ig-like_fold"/>
</dbReference>
<evidence type="ECO:0000256" key="2">
    <source>
        <dbReference type="ARBA" id="ARBA00023136"/>
    </source>
</evidence>
<dbReference type="RefSeq" id="XP_038048136.1">
    <property type="nucleotide sequence ID" value="XM_038192208.1"/>
</dbReference>
<dbReference type="InterPro" id="IPR051275">
    <property type="entry name" value="Cell_adhesion_signaling"/>
</dbReference>
<keyword evidence="3" id="KW-1015">Disulfide bond</keyword>
<protein>
    <recommendedName>
        <fullName evidence="9">Ig-like domain-containing protein</fullName>
    </recommendedName>
</protein>
<dbReference type="InterPro" id="IPR013106">
    <property type="entry name" value="Ig_V-set"/>
</dbReference>
<dbReference type="GO" id="GO:0050839">
    <property type="term" value="F:cell adhesion molecule binding"/>
    <property type="evidence" value="ECO:0007669"/>
    <property type="project" value="TreeGrafter"/>
</dbReference>
<dbReference type="GO" id="GO:0005886">
    <property type="term" value="C:plasma membrane"/>
    <property type="evidence" value="ECO:0007669"/>
    <property type="project" value="TreeGrafter"/>
</dbReference>
<evidence type="ECO:0000256" key="5">
    <source>
        <dbReference type="ARBA" id="ARBA00023319"/>
    </source>
</evidence>
<keyword evidence="7" id="KW-1133">Transmembrane helix</keyword>
<keyword evidence="2 7" id="KW-0472">Membrane</keyword>
<feature type="compositionally biased region" description="Acidic residues" evidence="6">
    <location>
        <begin position="351"/>
        <end position="365"/>
    </location>
</feature>
<evidence type="ECO:0000256" key="8">
    <source>
        <dbReference type="SAM" id="SignalP"/>
    </source>
</evidence>
<keyword evidence="5" id="KW-0393">Immunoglobulin domain</keyword>
<evidence type="ECO:0000256" key="7">
    <source>
        <dbReference type="SAM" id="Phobius"/>
    </source>
</evidence>
<dbReference type="SMART" id="SM00406">
    <property type="entry name" value="IGv"/>
    <property type="match status" value="1"/>
</dbReference>
<dbReference type="GO" id="GO:0098609">
    <property type="term" value="P:cell-cell adhesion"/>
    <property type="evidence" value="ECO:0007669"/>
    <property type="project" value="TreeGrafter"/>
</dbReference>
<dbReference type="PROSITE" id="PS50835">
    <property type="entry name" value="IG_LIKE"/>
    <property type="match status" value="2"/>
</dbReference>
<dbReference type="OrthoDB" id="6151406at2759"/>
<dbReference type="EnsemblMetazoa" id="XM_038192208.1">
    <property type="protein sequence ID" value="XP_038048136.1"/>
    <property type="gene ID" value="LOC119722160"/>
</dbReference>
<dbReference type="Gene3D" id="2.60.40.10">
    <property type="entry name" value="Immunoglobulins"/>
    <property type="match status" value="2"/>
</dbReference>
<evidence type="ECO:0000313" key="10">
    <source>
        <dbReference type="EnsemblMetazoa" id="XP_038048136.1"/>
    </source>
</evidence>
<evidence type="ECO:0000256" key="3">
    <source>
        <dbReference type="ARBA" id="ARBA00023157"/>
    </source>
</evidence>
<dbReference type="GO" id="GO:0005911">
    <property type="term" value="C:cell-cell junction"/>
    <property type="evidence" value="ECO:0007669"/>
    <property type="project" value="TreeGrafter"/>
</dbReference>
<organism evidence="10 11">
    <name type="scientific">Patiria miniata</name>
    <name type="common">Bat star</name>
    <name type="synonym">Asterina miniata</name>
    <dbReference type="NCBI Taxonomy" id="46514"/>
    <lineage>
        <taxon>Eukaryota</taxon>
        <taxon>Metazoa</taxon>
        <taxon>Echinodermata</taxon>
        <taxon>Eleutherozoa</taxon>
        <taxon>Asterozoa</taxon>
        <taxon>Asteroidea</taxon>
        <taxon>Valvatacea</taxon>
        <taxon>Valvatida</taxon>
        <taxon>Asterinidae</taxon>
        <taxon>Patiria</taxon>
    </lineage>
</organism>
<evidence type="ECO:0000256" key="1">
    <source>
        <dbReference type="ARBA" id="ARBA00004479"/>
    </source>
</evidence>
<dbReference type="PANTHER" id="PTHR11640">
    <property type="entry name" value="NEPHRIN"/>
    <property type="match status" value="1"/>
</dbReference>
<proteinExistence type="predicted"/>
<keyword evidence="7" id="KW-0812">Transmembrane</keyword>
<dbReference type="SMART" id="SM00408">
    <property type="entry name" value="IGc2"/>
    <property type="match status" value="2"/>
</dbReference>
<evidence type="ECO:0000256" key="4">
    <source>
        <dbReference type="ARBA" id="ARBA00023180"/>
    </source>
</evidence>
<feature type="signal peptide" evidence="8">
    <location>
        <begin position="1"/>
        <end position="17"/>
    </location>
</feature>
<dbReference type="InterPro" id="IPR036179">
    <property type="entry name" value="Ig-like_dom_sf"/>
</dbReference>
<dbReference type="InterPro" id="IPR013098">
    <property type="entry name" value="Ig_I-set"/>
</dbReference>
<reference evidence="10" key="1">
    <citation type="submission" date="2022-11" db="UniProtKB">
        <authorList>
            <consortium name="EnsemblMetazoa"/>
        </authorList>
    </citation>
    <scope>IDENTIFICATION</scope>
</reference>
<evidence type="ECO:0000259" key="9">
    <source>
        <dbReference type="PROSITE" id="PS50835"/>
    </source>
</evidence>
<dbReference type="InterPro" id="IPR003599">
    <property type="entry name" value="Ig_sub"/>
</dbReference>
<evidence type="ECO:0000313" key="11">
    <source>
        <dbReference type="Proteomes" id="UP000887568"/>
    </source>
</evidence>
<feature type="transmembrane region" description="Helical" evidence="7">
    <location>
        <begin position="374"/>
        <end position="397"/>
    </location>
</feature>
<evidence type="ECO:0000256" key="6">
    <source>
        <dbReference type="SAM" id="MobiDB-lite"/>
    </source>
</evidence>
<dbReference type="Pfam" id="PF07679">
    <property type="entry name" value="I-set"/>
    <property type="match status" value="2"/>
</dbReference>
<dbReference type="GeneID" id="119722160"/>
<dbReference type="PANTHER" id="PTHR11640:SF31">
    <property type="entry name" value="IRREGULAR CHIASM C-ROUGHEST PROTEIN-RELATED"/>
    <property type="match status" value="1"/>
</dbReference>
<name>A0A913ZAT5_PATMI</name>
<sequence>MLYLLLLSLATSPLVFAVADTPQFVLQPRDTSAISGETVTLYCSVSGQQGGQFVWVKDGNVITRGFSILVASDSHRFSIGMTGVGSYNLVISHTEAGDSGSYRCVVTTGGTGLISNTANLQIWSSPTVEYPTCTGAGSGEVAVGETLALACDVEGGNPKAQLFLNRGDVAVETRETATGIAYDWTVAETDESAEFICIGTQRFWAEPRTCRMGPFRLVRGPPAVSLVPAETTIQAGQSVSFLCNAESAPRAAYKWLVGGQEVDSEAGSTARMTVQTIGSSSVLLVNDAGNEVQSVQILCVVNAATGTMSARAVMHVEPVYTVVTGPPPTGEPSSAETDQDGQGAPNGGTPTEEDDEGPIIDEGPEDYQPSTLPMIVGGAVAGVAGLLILIVVIALVARRGRASSTNRSTEKLAEGAPEDNDVYFRSRFVGIARSWLFPVHQDTQKGMAASMASQPNQS</sequence>
<keyword evidence="11" id="KW-1185">Reference proteome</keyword>
<keyword evidence="8" id="KW-0732">Signal</keyword>
<dbReference type="AlphaFoldDB" id="A0A913ZAT5"/>
<accession>A0A913ZAT5</accession>
<dbReference type="SUPFAM" id="SSF48726">
    <property type="entry name" value="Immunoglobulin"/>
    <property type="match status" value="2"/>
</dbReference>
<feature type="domain" description="Ig-like" evidence="9">
    <location>
        <begin position="222"/>
        <end position="309"/>
    </location>
</feature>
<dbReference type="InterPro" id="IPR007110">
    <property type="entry name" value="Ig-like_dom"/>
</dbReference>
<feature type="domain" description="Ig-like" evidence="9">
    <location>
        <begin position="22"/>
        <end position="121"/>
    </location>
</feature>
<feature type="region of interest" description="Disordered" evidence="6">
    <location>
        <begin position="323"/>
        <end position="367"/>
    </location>
</feature>
<feature type="chain" id="PRO_5037150101" description="Ig-like domain-containing protein" evidence="8">
    <location>
        <begin position="18"/>
        <end position="458"/>
    </location>
</feature>
<dbReference type="InterPro" id="IPR003598">
    <property type="entry name" value="Ig_sub2"/>
</dbReference>
<comment type="subcellular location">
    <subcellularLocation>
        <location evidence="1">Membrane</location>
        <topology evidence="1">Single-pass type I membrane protein</topology>
    </subcellularLocation>
</comment>